<dbReference type="AlphaFoldDB" id="A0A1X6ML06"/>
<dbReference type="GeneID" id="36322154"/>
<dbReference type="OrthoDB" id="3188871at2759"/>
<protein>
    <submittedName>
        <fullName evidence="1">Uncharacterized protein</fullName>
    </submittedName>
</protein>
<gene>
    <name evidence="1" type="ORF">POSPLADRAFT_1037198</name>
</gene>
<keyword evidence="2" id="KW-1185">Reference proteome</keyword>
<proteinExistence type="predicted"/>
<reference evidence="1 2" key="1">
    <citation type="submission" date="2017-04" db="EMBL/GenBank/DDBJ databases">
        <title>Genome Sequence of the Model Brown-Rot Fungus Postia placenta SB12.</title>
        <authorList>
            <consortium name="DOE Joint Genome Institute"/>
            <person name="Gaskell J."/>
            <person name="Kersten P."/>
            <person name="Larrondo L.F."/>
            <person name="Canessa P."/>
            <person name="Martinez D."/>
            <person name="Hibbett D."/>
            <person name="Schmoll M."/>
            <person name="Kubicek C.P."/>
            <person name="Martinez A.T."/>
            <person name="Yadav J."/>
            <person name="Master E."/>
            <person name="Magnuson J.K."/>
            <person name="James T."/>
            <person name="Yaver D."/>
            <person name="Berka R."/>
            <person name="Labutti K."/>
            <person name="Lipzen A."/>
            <person name="Aerts A."/>
            <person name="Barry K."/>
            <person name="Henrissat B."/>
            <person name="Blanchette R."/>
            <person name="Grigoriev I."/>
            <person name="Cullen D."/>
        </authorList>
    </citation>
    <scope>NUCLEOTIDE SEQUENCE [LARGE SCALE GENOMIC DNA]</scope>
    <source>
        <strain evidence="1 2">MAD-698-R-SB12</strain>
    </source>
</reference>
<name>A0A1X6ML06_9APHY</name>
<dbReference type="EMBL" id="KZ110610">
    <property type="protein sequence ID" value="OSX56979.1"/>
    <property type="molecule type" value="Genomic_DNA"/>
</dbReference>
<organism evidence="1 2">
    <name type="scientific">Postia placenta MAD-698-R-SB12</name>
    <dbReference type="NCBI Taxonomy" id="670580"/>
    <lineage>
        <taxon>Eukaryota</taxon>
        <taxon>Fungi</taxon>
        <taxon>Dikarya</taxon>
        <taxon>Basidiomycota</taxon>
        <taxon>Agaricomycotina</taxon>
        <taxon>Agaricomycetes</taxon>
        <taxon>Polyporales</taxon>
        <taxon>Adustoporiaceae</taxon>
        <taxon>Rhodonia</taxon>
    </lineage>
</organism>
<evidence type="ECO:0000313" key="2">
    <source>
        <dbReference type="Proteomes" id="UP000194127"/>
    </source>
</evidence>
<accession>A0A1X6ML06</accession>
<dbReference type="RefSeq" id="XP_024333773.1">
    <property type="nucleotide sequence ID" value="XM_024477204.1"/>
</dbReference>
<evidence type="ECO:0000313" key="1">
    <source>
        <dbReference type="EMBL" id="OSX56979.1"/>
    </source>
</evidence>
<dbReference type="Proteomes" id="UP000194127">
    <property type="component" value="Unassembled WGS sequence"/>
</dbReference>
<sequence>MSNIPLGPGPEIVPLSIWTENHITAIYKATNLADFDKAFDAFISKDAQITLNGRKLTREEYKLQLVGETFAEKSANVSFLGAVDVPEKVIGLTQTGTVGVFFQATVFGRLLFRGAPVTSTVNASLNATVAAGKSGTTVTVLNEVVVDHVNH</sequence>